<dbReference type="GO" id="GO:0015031">
    <property type="term" value="P:protein transport"/>
    <property type="evidence" value="ECO:0007669"/>
    <property type="project" value="UniProtKB-KW"/>
</dbReference>
<dbReference type="PANTHER" id="PTHR12542">
    <property type="entry name" value="EXOCYST COMPLEX PROTEIN EXO70"/>
    <property type="match status" value="1"/>
</dbReference>
<keyword evidence="2 3" id="KW-0813">Transport</keyword>
<dbReference type="InterPro" id="IPR004140">
    <property type="entry name" value="Exo70"/>
</dbReference>
<comment type="caution">
    <text evidence="6">The sequence shown here is derived from an EMBL/GenBank/DDBJ whole genome shotgun (WGS) entry which is preliminary data.</text>
</comment>
<sequence length="495" mass="54502">MYARIKTIIAEARLESGGGCDNSSGGGSSPASLGTSESDGSSSADELWHHDLGEFRRHASTLSSVRGDDVDCDSIRIRQVLVSSAHDLDDIHKHQQRMHLLLPSFASPAVDAARAEALSCWLTGFDVGWVLDMEAPGFGRGESLPRRELERRVSAWAQALSTMERVFRFQHRELTPAQVAALEELAVASTGAMLKLVGAVAALGSSPSKLLTALDLYAPVSETFPVLARLFSWGPSHPVSAAAEATLAALVDAALRCRGDLTAFIRSHYPWRMPQGGEVHPCVPFWMGYFLCMVRNPVSLHFILGNEDGDAEAPGAEDGLSLVAELILCLEAVLEEKSAALAVPGLRQVFMLNNTHAIMCRAAVGSDLEVFLDPEWIRVRLDRIEGYIRDYMDASWTPVVWHLDGGGRNRKQSAVSRRRNRNPLSAFYSAFENACSTQRCWKVPNPELRGVLRRTVAESVIPHYRRYLEDHPEVEVACGRTTEELEQQLRDLFEG</sequence>
<evidence type="ECO:0000256" key="1">
    <source>
        <dbReference type="ARBA" id="ARBA00006756"/>
    </source>
</evidence>
<evidence type="ECO:0000259" key="5">
    <source>
        <dbReference type="Pfam" id="PF03081"/>
    </source>
</evidence>
<dbReference type="GO" id="GO:0000145">
    <property type="term" value="C:exocyst"/>
    <property type="evidence" value="ECO:0007669"/>
    <property type="project" value="InterPro"/>
</dbReference>
<evidence type="ECO:0000256" key="2">
    <source>
        <dbReference type="ARBA" id="ARBA00022448"/>
    </source>
</evidence>
<keyword evidence="3" id="KW-0268">Exocytosis</keyword>
<dbReference type="Proteomes" id="UP000604825">
    <property type="component" value="Unassembled WGS sequence"/>
</dbReference>
<feature type="compositionally biased region" description="Low complexity" evidence="4">
    <location>
        <begin position="29"/>
        <end position="44"/>
    </location>
</feature>
<dbReference type="EMBL" id="CAJGYO010000018">
    <property type="protein sequence ID" value="CAD6337318.1"/>
    <property type="molecule type" value="Genomic_DNA"/>
</dbReference>
<dbReference type="GO" id="GO:0005546">
    <property type="term" value="F:phosphatidylinositol-4,5-bisphosphate binding"/>
    <property type="evidence" value="ECO:0007669"/>
    <property type="project" value="InterPro"/>
</dbReference>
<feature type="region of interest" description="Disordered" evidence="4">
    <location>
        <begin position="16"/>
        <end position="44"/>
    </location>
</feature>
<dbReference type="Pfam" id="PF03081">
    <property type="entry name" value="Exo70_C"/>
    <property type="match status" value="1"/>
</dbReference>
<dbReference type="OrthoDB" id="676825at2759"/>
<evidence type="ECO:0000256" key="3">
    <source>
        <dbReference type="RuleBase" id="RU365026"/>
    </source>
</evidence>
<dbReference type="InterPro" id="IPR046364">
    <property type="entry name" value="Exo70_C"/>
</dbReference>
<dbReference type="Gene3D" id="1.20.1280.170">
    <property type="entry name" value="Exocyst complex component Exo70"/>
    <property type="match status" value="1"/>
</dbReference>
<dbReference type="AlphaFoldDB" id="A0A811S4G1"/>
<dbReference type="GO" id="GO:0006887">
    <property type="term" value="P:exocytosis"/>
    <property type="evidence" value="ECO:0007669"/>
    <property type="project" value="UniProtKB-KW"/>
</dbReference>
<organism evidence="6 7">
    <name type="scientific">Miscanthus lutarioriparius</name>
    <dbReference type="NCBI Taxonomy" id="422564"/>
    <lineage>
        <taxon>Eukaryota</taxon>
        <taxon>Viridiplantae</taxon>
        <taxon>Streptophyta</taxon>
        <taxon>Embryophyta</taxon>
        <taxon>Tracheophyta</taxon>
        <taxon>Spermatophyta</taxon>
        <taxon>Magnoliopsida</taxon>
        <taxon>Liliopsida</taxon>
        <taxon>Poales</taxon>
        <taxon>Poaceae</taxon>
        <taxon>PACMAD clade</taxon>
        <taxon>Panicoideae</taxon>
        <taxon>Andropogonodae</taxon>
        <taxon>Andropogoneae</taxon>
        <taxon>Saccharinae</taxon>
        <taxon>Miscanthus</taxon>
    </lineage>
</organism>
<comment type="similarity">
    <text evidence="1 3">Belongs to the EXO70 family.</text>
</comment>
<gene>
    <name evidence="6" type="ORF">NCGR_LOCUS61416</name>
</gene>
<dbReference type="PANTHER" id="PTHR12542:SF24">
    <property type="entry name" value="EXOCYST SUBUNIT EXO70 FAMILY PROTEIN"/>
    <property type="match status" value="1"/>
</dbReference>
<name>A0A811S4G1_9POAL</name>
<keyword evidence="3" id="KW-0653">Protein transport</keyword>
<evidence type="ECO:0000313" key="7">
    <source>
        <dbReference type="Proteomes" id="UP000604825"/>
    </source>
</evidence>
<evidence type="ECO:0000313" key="6">
    <source>
        <dbReference type="EMBL" id="CAD6337318.1"/>
    </source>
</evidence>
<dbReference type="InterPro" id="IPR016159">
    <property type="entry name" value="Cullin_repeat-like_dom_sf"/>
</dbReference>
<reference evidence="6" key="1">
    <citation type="submission" date="2020-10" db="EMBL/GenBank/DDBJ databases">
        <authorList>
            <person name="Han B."/>
            <person name="Lu T."/>
            <person name="Zhao Q."/>
            <person name="Huang X."/>
            <person name="Zhao Y."/>
        </authorList>
    </citation>
    <scope>NUCLEOTIDE SEQUENCE</scope>
</reference>
<proteinExistence type="inferred from homology"/>
<keyword evidence="7" id="KW-1185">Reference proteome</keyword>
<protein>
    <recommendedName>
        <fullName evidence="3">Exocyst subunit Exo70 family protein</fullName>
    </recommendedName>
</protein>
<comment type="function">
    <text evidence="3">Component of the exocyst complex.</text>
</comment>
<evidence type="ECO:0000256" key="4">
    <source>
        <dbReference type="SAM" id="MobiDB-lite"/>
    </source>
</evidence>
<feature type="compositionally biased region" description="Gly residues" evidence="4">
    <location>
        <begin position="16"/>
        <end position="28"/>
    </location>
</feature>
<accession>A0A811S4G1</accession>
<dbReference type="SUPFAM" id="SSF74788">
    <property type="entry name" value="Cullin repeat-like"/>
    <property type="match status" value="1"/>
</dbReference>
<feature type="domain" description="Exocyst complex subunit Exo70 C-terminal" evidence="5">
    <location>
        <begin position="181"/>
        <end position="489"/>
    </location>
</feature>